<dbReference type="GO" id="GO:0004519">
    <property type="term" value="F:endonuclease activity"/>
    <property type="evidence" value="ECO:0007669"/>
    <property type="project" value="InterPro"/>
</dbReference>
<comment type="caution">
    <text evidence="2">The sequence shown here is derived from an EMBL/GenBank/DDBJ whole genome shotgun (WGS) entry which is preliminary data.</text>
</comment>
<evidence type="ECO:0000313" key="2">
    <source>
        <dbReference type="EMBL" id="RWR30754.1"/>
    </source>
</evidence>
<reference evidence="2 3" key="2">
    <citation type="submission" date="2019-01" db="EMBL/GenBank/DDBJ databases">
        <authorList>
            <person name="Li Y."/>
        </authorList>
    </citation>
    <scope>NUCLEOTIDE SEQUENCE [LARGE SCALE GENOMIC DNA]</scope>
    <source>
        <strain evidence="2 3">D19-10-3-21</strain>
    </source>
</reference>
<feature type="domain" description="Terminase large subunit GpA endonuclease" evidence="1">
    <location>
        <begin position="61"/>
        <end position="166"/>
    </location>
</feature>
<dbReference type="EMBL" id="SAUX01000007">
    <property type="protein sequence ID" value="RWR30754.1"/>
    <property type="molecule type" value="Genomic_DNA"/>
</dbReference>
<evidence type="ECO:0000313" key="3">
    <source>
        <dbReference type="Proteomes" id="UP000285295"/>
    </source>
</evidence>
<evidence type="ECO:0000259" key="1">
    <source>
        <dbReference type="Pfam" id="PF20454"/>
    </source>
</evidence>
<gene>
    <name evidence="2" type="ORF">D2T31_07210</name>
</gene>
<reference evidence="2 3" key="1">
    <citation type="submission" date="2019-01" db="EMBL/GenBank/DDBJ databases">
        <title>Sinorhodobacter populi sp. nov. isolated from the symptomatic bark tissue of Populus euramericana canker.</title>
        <authorList>
            <person name="Xu G."/>
        </authorList>
    </citation>
    <scope>NUCLEOTIDE SEQUENCE [LARGE SCALE GENOMIC DNA]</scope>
    <source>
        <strain evidence="2 3">D19-10-3-21</strain>
    </source>
</reference>
<dbReference type="OrthoDB" id="5181253at2"/>
<organism evidence="2 3">
    <name type="scientific">Paenirhodobacter populi</name>
    <dbReference type="NCBI Taxonomy" id="2306993"/>
    <lineage>
        <taxon>Bacteria</taxon>
        <taxon>Pseudomonadati</taxon>
        <taxon>Pseudomonadota</taxon>
        <taxon>Alphaproteobacteria</taxon>
        <taxon>Rhodobacterales</taxon>
        <taxon>Rhodobacter group</taxon>
        <taxon>Paenirhodobacter</taxon>
    </lineage>
</organism>
<dbReference type="Pfam" id="PF20454">
    <property type="entry name" value="GpA_nuclease"/>
    <property type="match status" value="1"/>
</dbReference>
<name>A0A443KD69_9RHOB</name>
<protein>
    <recommendedName>
        <fullName evidence="1">Terminase large subunit GpA endonuclease domain-containing protein</fullName>
    </recommendedName>
</protein>
<dbReference type="Proteomes" id="UP000285295">
    <property type="component" value="Unassembled WGS sequence"/>
</dbReference>
<sequence>MTEFTYTRTVRPRPKLGAWLGELNRLLEVRQDPYLRGGRARGQGRAICKHCGRRAVSNRRTGFWAWEAHLPRRSLTDLARSWLNCQGNPGKLQNFINSKLAESWRPGGGEADVETDPDQFAAWAEPAWIVTSAGALVPVMGVDVQPKGPKSPGRLEAKVVAMSPKGIQTKDMSGLS</sequence>
<dbReference type="AlphaFoldDB" id="A0A443KD69"/>
<proteinExistence type="predicted"/>
<dbReference type="InterPro" id="IPR046454">
    <property type="entry name" value="GpA_endonuclease"/>
</dbReference>
<accession>A0A443KD69</accession>